<name>A0A075B2Z4_ROZAC</name>
<dbReference type="Proteomes" id="UP000030755">
    <property type="component" value="Unassembled WGS sequence"/>
</dbReference>
<sequence length="90" mass="10598">MSSSQTKAEKVHHLLKYKDLVKERKSLKEEWKSVKEQSELNDALKRKIRKLEIATLSFEDQLINRTVKIFNGKKKPKVNKEKHAKLINAK</sequence>
<keyword evidence="1" id="KW-0175">Coiled coil</keyword>
<organism evidence="2 3">
    <name type="scientific">Rozella allomycis (strain CSF55)</name>
    <dbReference type="NCBI Taxonomy" id="988480"/>
    <lineage>
        <taxon>Eukaryota</taxon>
        <taxon>Fungi</taxon>
        <taxon>Fungi incertae sedis</taxon>
        <taxon>Cryptomycota</taxon>
        <taxon>Cryptomycota incertae sedis</taxon>
        <taxon>Rozella</taxon>
    </lineage>
</organism>
<accession>A0A075B2Z4</accession>
<evidence type="ECO:0000313" key="2">
    <source>
        <dbReference type="EMBL" id="EPZ36968.1"/>
    </source>
</evidence>
<proteinExistence type="predicted"/>
<dbReference type="HOGENOM" id="CLU_2442096_0_0_1"/>
<keyword evidence="3" id="KW-1185">Reference proteome</keyword>
<dbReference type="AlphaFoldDB" id="A0A075B2Z4"/>
<reference evidence="2 3" key="1">
    <citation type="journal article" date="2013" name="Curr. Biol.">
        <title>Shared signatures of parasitism and phylogenomics unite Cryptomycota and microsporidia.</title>
        <authorList>
            <person name="James T.Y."/>
            <person name="Pelin A."/>
            <person name="Bonen L."/>
            <person name="Ahrendt S."/>
            <person name="Sain D."/>
            <person name="Corradi N."/>
            <person name="Stajich J.E."/>
        </authorList>
    </citation>
    <scope>NUCLEOTIDE SEQUENCE [LARGE SCALE GENOMIC DNA]</scope>
    <source>
        <strain evidence="2 3">CSF55</strain>
    </source>
</reference>
<protein>
    <submittedName>
        <fullName evidence="2">Uncharacterized protein</fullName>
    </submittedName>
</protein>
<dbReference type="EMBL" id="KE560384">
    <property type="protein sequence ID" value="EPZ36968.1"/>
    <property type="molecule type" value="Genomic_DNA"/>
</dbReference>
<feature type="coiled-coil region" evidence="1">
    <location>
        <begin position="17"/>
        <end position="54"/>
    </location>
</feature>
<gene>
    <name evidence="2" type="ORF">O9G_001413</name>
</gene>
<evidence type="ECO:0000313" key="3">
    <source>
        <dbReference type="Proteomes" id="UP000030755"/>
    </source>
</evidence>
<evidence type="ECO:0000256" key="1">
    <source>
        <dbReference type="SAM" id="Coils"/>
    </source>
</evidence>